<keyword evidence="2" id="KW-0240">DNA-directed RNA polymerase</keyword>
<dbReference type="HAMAP" id="MF_00261">
    <property type="entry name" value="RNApol_arch_Rpo11"/>
    <property type="match status" value="1"/>
</dbReference>
<evidence type="ECO:0000313" key="7">
    <source>
        <dbReference type="EMBL" id="KYR01154.1"/>
    </source>
</evidence>
<organism evidence="7 8">
    <name type="scientific">Tieghemostelium lacteum</name>
    <name type="common">Slime mold</name>
    <name type="synonym">Dictyostelium lacteum</name>
    <dbReference type="NCBI Taxonomy" id="361077"/>
    <lineage>
        <taxon>Eukaryota</taxon>
        <taxon>Amoebozoa</taxon>
        <taxon>Evosea</taxon>
        <taxon>Eumycetozoa</taxon>
        <taxon>Dictyostelia</taxon>
        <taxon>Dictyosteliales</taxon>
        <taxon>Raperosteliaceae</taxon>
        <taxon>Tieghemostelium</taxon>
    </lineage>
</organism>
<accession>A0A152A4K8</accession>
<dbReference type="EMBL" id="LODT01000011">
    <property type="protein sequence ID" value="KYR01154.1"/>
    <property type="molecule type" value="Genomic_DNA"/>
</dbReference>
<reference evidence="7 8" key="1">
    <citation type="submission" date="2015-12" db="EMBL/GenBank/DDBJ databases">
        <title>Dictyostelia acquired genes for synthesis and detection of signals that induce cell-type specialization by lateral gene transfer from prokaryotes.</title>
        <authorList>
            <person name="Gloeckner G."/>
            <person name="Schaap P."/>
        </authorList>
    </citation>
    <scope>NUCLEOTIDE SEQUENCE [LARGE SCALE GENOMIC DNA]</scope>
    <source>
        <strain evidence="7 8">TK</strain>
    </source>
</reference>
<dbReference type="GO" id="GO:0046983">
    <property type="term" value="F:protein dimerization activity"/>
    <property type="evidence" value="ECO:0007669"/>
    <property type="project" value="InterPro"/>
</dbReference>
<dbReference type="AlphaFoldDB" id="A0A152A4K8"/>
<sequence length="100" mass="11549">MTKDTKIPNACLFTVLKEDHTLGNLIRMQLVNDPDIKFAGYRMPHPLEHNITIKIQTHPNSTPTKALEGSIHCLIDEFQKLELQFMNMVSKKKNITDQYI</sequence>
<dbReference type="Pfam" id="PF13656">
    <property type="entry name" value="RNA_pol_L_2"/>
    <property type="match status" value="1"/>
</dbReference>
<dbReference type="InParanoid" id="A0A152A4K8"/>
<dbReference type="Gene3D" id="3.30.1360.10">
    <property type="entry name" value="RNA polymerase, RBP11-like subunit"/>
    <property type="match status" value="1"/>
</dbReference>
<comment type="subcellular location">
    <subcellularLocation>
        <location evidence="1">Nucleus</location>
    </subcellularLocation>
</comment>
<dbReference type="STRING" id="361077.A0A152A4K8"/>
<comment type="caution">
    <text evidence="7">The sequence shown here is derived from an EMBL/GenBank/DDBJ whole genome shotgun (WGS) entry which is preliminary data.</text>
</comment>
<gene>
    <name evidence="7" type="ORF">DLAC_02264</name>
</gene>
<dbReference type="SUPFAM" id="SSF55257">
    <property type="entry name" value="RBP11-like subunits of RNA polymerase"/>
    <property type="match status" value="1"/>
</dbReference>
<evidence type="ECO:0000256" key="1">
    <source>
        <dbReference type="ARBA" id="ARBA00004123"/>
    </source>
</evidence>
<keyword evidence="8" id="KW-1185">Reference proteome</keyword>
<protein>
    <submittedName>
        <fullName evidence="7">RNA polymerase II core subunit</fullName>
    </submittedName>
</protein>
<dbReference type="InterPro" id="IPR037685">
    <property type="entry name" value="RBP11"/>
</dbReference>
<dbReference type="FunCoup" id="A0A152A4K8">
    <property type="interactions" value="421"/>
</dbReference>
<keyword evidence="4" id="KW-0539">Nucleus</keyword>
<dbReference type="GO" id="GO:0003899">
    <property type="term" value="F:DNA-directed RNA polymerase activity"/>
    <property type="evidence" value="ECO:0007669"/>
    <property type="project" value="InterPro"/>
</dbReference>
<evidence type="ECO:0000256" key="2">
    <source>
        <dbReference type="ARBA" id="ARBA00022478"/>
    </source>
</evidence>
<dbReference type="PANTHER" id="PTHR13946">
    <property type="entry name" value="DNA-DIRECTED RNA POLYMERASE I,II,III"/>
    <property type="match status" value="1"/>
</dbReference>
<evidence type="ECO:0000256" key="4">
    <source>
        <dbReference type="ARBA" id="ARBA00023242"/>
    </source>
</evidence>
<dbReference type="InterPro" id="IPR009025">
    <property type="entry name" value="RBP11-like_dimer"/>
</dbReference>
<evidence type="ECO:0000256" key="5">
    <source>
        <dbReference type="ARBA" id="ARBA00025751"/>
    </source>
</evidence>
<feature type="domain" description="DNA-directed RNA polymerase RBP11-like dimerisation" evidence="6">
    <location>
        <begin position="11"/>
        <end position="82"/>
    </location>
</feature>
<dbReference type="GO" id="GO:0006366">
    <property type="term" value="P:transcription by RNA polymerase II"/>
    <property type="evidence" value="ECO:0007669"/>
    <property type="project" value="InterPro"/>
</dbReference>
<proteinExistence type="inferred from homology"/>
<keyword evidence="3" id="KW-0804">Transcription</keyword>
<dbReference type="CDD" id="cd06926">
    <property type="entry name" value="RNAP_II_RPB11"/>
    <property type="match status" value="1"/>
</dbReference>
<dbReference type="GO" id="GO:0005665">
    <property type="term" value="C:RNA polymerase II, core complex"/>
    <property type="evidence" value="ECO:0007669"/>
    <property type="project" value="InterPro"/>
</dbReference>
<evidence type="ECO:0000256" key="3">
    <source>
        <dbReference type="ARBA" id="ARBA00023163"/>
    </source>
</evidence>
<dbReference type="Proteomes" id="UP000076078">
    <property type="component" value="Unassembled WGS sequence"/>
</dbReference>
<evidence type="ECO:0000259" key="6">
    <source>
        <dbReference type="Pfam" id="PF13656"/>
    </source>
</evidence>
<evidence type="ECO:0000313" key="8">
    <source>
        <dbReference type="Proteomes" id="UP000076078"/>
    </source>
</evidence>
<dbReference type="OMA" id="MNAPSRY"/>
<dbReference type="InterPro" id="IPR036603">
    <property type="entry name" value="RBP11-like"/>
</dbReference>
<name>A0A152A4K8_TIELA</name>
<comment type="similarity">
    <text evidence="5">Belongs to the archaeal Rpo11/eukaryotic RPB11/RPC19 RNA polymerase subunit family.</text>
</comment>
<dbReference type="InterPro" id="IPR022905">
    <property type="entry name" value="Rpo11-like"/>
</dbReference>
<dbReference type="PANTHER" id="PTHR13946:SF16">
    <property type="entry name" value="DNA-DIRECTED RNA POLYMERASE II SUBUNIT RPB11"/>
    <property type="match status" value="1"/>
</dbReference>
<dbReference type="OrthoDB" id="10248581at2759"/>